<dbReference type="InterPro" id="IPR001623">
    <property type="entry name" value="DnaJ_domain"/>
</dbReference>
<dbReference type="SMART" id="SM00271">
    <property type="entry name" value="DnaJ"/>
    <property type="match status" value="1"/>
</dbReference>
<reference evidence="2" key="1">
    <citation type="submission" date="2020-10" db="EMBL/GenBank/DDBJ databases">
        <title>Taxonomic study of unclassified bacteria belonging to the class Ktedonobacteria.</title>
        <authorList>
            <person name="Yabe S."/>
            <person name="Wang C.M."/>
            <person name="Zheng Y."/>
            <person name="Sakai Y."/>
            <person name="Cavaletti L."/>
            <person name="Monciardini P."/>
            <person name="Donadio S."/>
        </authorList>
    </citation>
    <scope>NUCLEOTIDE SEQUENCE</scope>
    <source>
        <strain evidence="2">ID150040</strain>
    </source>
</reference>
<dbReference type="PANTHER" id="PTHR24074">
    <property type="entry name" value="CO-CHAPERONE PROTEIN DJLA"/>
    <property type="match status" value="1"/>
</dbReference>
<dbReference type="CDD" id="cd06257">
    <property type="entry name" value="DnaJ"/>
    <property type="match status" value="1"/>
</dbReference>
<feature type="domain" description="J" evidence="1">
    <location>
        <begin position="40"/>
        <end position="95"/>
    </location>
</feature>
<name>A0A8J3IIF4_9CHLR</name>
<dbReference type="InterPro" id="IPR050817">
    <property type="entry name" value="DjlA_DnaK_co-chaperone"/>
</dbReference>
<dbReference type="AlphaFoldDB" id="A0A8J3IIF4"/>
<comment type="caution">
    <text evidence="2">The sequence shown here is derived from an EMBL/GenBank/DDBJ whole genome shotgun (WGS) entry which is preliminary data.</text>
</comment>
<dbReference type="EMBL" id="BNJK01000001">
    <property type="protein sequence ID" value="GHO90811.1"/>
    <property type="molecule type" value="Genomic_DNA"/>
</dbReference>
<dbReference type="SUPFAM" id="SSF46565">
    <property type="entry name" value="Chaperone J-domain"/>
    <property type="match status" value="1"/>
</dbReference>
<evidence type="ECO:0000259" key="1">
    <source>
        <dbReference type="PROSITE" id="PS50076"/>
    </source>
</evidence>
<dbReference type="InterPro" id="IPR036869">
    <property type="entry name" value="J_dom_sf"/>
</dbReference>
<dbReference type="Proteomes" id="UP000597444">
    <property type="component" value="Unassembled WGS sequence"/>
</dbReference>
<evidence type="ECO:0000313" key="2">
    <source>
        <dbReference type="EMBL" id="GHO90811.1"/>
    </source>
</evidence>
<dbReference type="RefSeq" id="WP_220201748.1">
    <property type="nucleotide sequence ID" value="NZ_BNJK01000001.1"/>
</dbReference>
<dbReference type="Pfam" id="PF00226">
    <property type="entry name" value="DnaJ"/>
    <property type="match status" value="1"/>
</dbReference>
<protein>
    <recommendedName>
        <fullName evidence="1">J domain-containing protein</fullName>
    </recommendedName>
</protein>
<evidence type="ECO:0000313" key="3">
    <source>
        <dbReference type="Proteomes" id="UP000597444"/>
    </source>
</evidence>
<dbReference type="Gene3D" id="1.10.287.110">
    <property type="entry name" value="DnaJ domain"/>
    <property type="match status" value="1"/>
</dbReference>
<keyword evidence="3" id="KW-1185">Reference proteome</keyword>
<proteinExistence type="predicted"/>
<sequence length="95" mass="10926">MSSRSPKSLASLLWDVFRVGVRTLWHSGANPARPLLQRQQALSILGLPPNATPQQIKRRYRVLAKRYHPDRGGDQQQMQRIIAAYEFLTKEQSSR</sequence>
<dbReference type="PROSITE" id="PS50076">
    <property type="entry name" value="DNAJ_2"/>
    <property type="match status" value="1"/>
</dbReference>
<organism evidence="2 3">
    <name type="scientific">Reticulibacter mediterranei</name>
    <dbReference type="NCBI Taxonomy" id="2778369"/>
    <lineage>
        <taxon>Bacteria</taxon>
        <taxon>Bacillati</taxon>
        <taxon>Chloroflexota</taxon>
        <taxon>Ktedonobacteria</taxon>
        <taxon>Ktedonobacterales</taxon>
        <taxon>Reticulibacteraceae</taxon>
        <taxon>Reticulibacter</taxon>
    </lineage>
</organism>
<accession>A0A8J3IIF4</accession>
<dbReference type="PRINTS" id="PR00625">
    <property type="entry name" value="JDOMAIN"/>
</dbReference>
<gene>
    <name evidence="2" type="ORF">KSF_008590</name>
</gene>